<proteinExistence type="predicted"/>
<accession>A0AAW9JSV7</accession>
<name>A0AAW9JSV7_CARML</name>
<evidence type="ECO:0000256" key="4">
    <source>
        <dbReference type="ARBA" id="ARBA00023136"/>
    </source>
</evidence>
<feature type="transmembrane region" description="Helical" evidence="5">
    <location>
        <begin position="81"/>
        <end position="100"/>
    </location>
</feature>
<feature type="transmembrane region" description="Helical" evidence="5">
    <location>
        <begin position="12"/>
        <end position="33"/>
    </location>
</feature>
<evidence type="ECO:0000256" key="1">
    <source>
        <dbReference type="ARBA" id="ARBA00004141"/>
    </source>
</evidence>
<dbReference type="Pfam" id="PF09685">
    <property type="entry name" value="MamF_MmsF"/>
    <property type="match status" value="1"/>
</dbReference>
<evidence type="ECO:0000313" key="7">
    <source>
        <dbReference type="Proteomes" id="UP001290462"/>
    </source>
</evidence>
<sequence>MNTKNNNNLINGLSYISILFAPILFPLIVWLVSPITDVKQHAKSALWLHILPTILTVGALFILITTGLLTNSQATLGTLTIILFFTIIIIDFGLVIWNIFKGIKLFLS</sequence>
<dbReference type="InterPro" id="IPR019109">
    <property type="entry name" value="MamF_MmsF"/>
</dbReference>
<dbReference type="RefSeq" id="WP_322808835.1">
    <property type="nucleotide sequence ID" value="NZ_JAVBVO010000003.1"/>
</dbReference>
<gene>
    <name evidence="6" type="ORF">RAK27_08105</name>
</gene>
<evidence type="ECO:0000256" key="2">
    <source>
        <dbReference type="ARBA" id="ARBA00022692"/>
    </source>
</evidence>
<comment type="subcellular location">
    <subcellularLocation>
        <location evidence="1">Membrane</location>
        <topology evidence="1">Multi-pass membrane protein</topology>
    </subcellularLocation>
</comment>
<keyword evidence="2 5" id="KW-0812">Transmembrane</keyword>
<dbReference type="Proteomes" id="UP001290462">
    <property type="component" value="Unassembled WGS sequence"/>
</dbReference>
<evidence type="ECO:0000313" key="6">
    <source>
        <dbReference type="EMBL" id="MDZ5758613.1"/>
    </source>
</evidence>
<dbReference type="EMBL" id="JAVBVO010000003">
    <property type="protein sequence ID" value="MDZ5758613.1"/>
    <property type="molecule type" value="Genomic_DNA"/>
</dbReference>
<organism evidence="6 7">
    <name type="scientific">Carnobacterium maltaromaticum</name>
    <name type="common">Carnobacterium piscicola</name>
    <dbReference type="NCBI Taxonomy" id="2751"/>
    <lineage>
        <taxon>Bacteria</taxon>
        <taxon>Bacillati</taxon>
        <taxon>Bacillota</taxon>
        <taxon>Bacilli</taxon>
        <taxon>Lactobacillales</taxon>
        <taxon>Carnobacteriaceae</taxon>
        <taxon>Carnobacterium</taxon>
    </lineage>
</organism>
<protein>
    <submittedName>
        <fullName evidence="6">DUF4870 domain-containing protein</fullName>
    </submittedName>
</protein>
<dbReference type="AlphaFoldDB" id="A0AAW9JSV7"/>
<evidence type="ECO:0000256" key="5">
    <source>
        <dbReference type="SAM" id="Phobius"/>
    </source>
</evidence>
<evidence type="ECO:0000256" key="3">
    <source>
        <dbReference type="ARBA" id="ARBA00022989"/>
    </source>
</evidence>
<keyword evidence="4 5" id="KW-0472">Membrane</keyword>
<keyword evidence="3 5" id="KW-1133">Transmembrane helix</keyword>
<feature type="transmembrane region" description="Helical" evidence="5">
    <location>
        <begin position="45"/>
        <end position="69"/>
    </location>
</feature>
<comment type="caution">
    <text evidence="6">The sequence shown here is derived from an EMBL/GenBank/DDBJ whole genome shotgun (WGS) entry which is preliminary data.</text>
</comment>
<reference evidence="6" key="1">
    <citation type="submission" date="2023-08" db="EMBL/GenBank/DDBJ databases">
        <title>Genomic characterization of piscicolin 126 produced by Carnobacterium maltaromaticum CM22 strain isolated from salmon (Salmo salar).</title>
        <authorList>
            <person name="Gonzalez-Gragera E."/>
            <person name="Garcia-Lopez J.D."/>
            <person name="Teso-Perez C."/>
            <person name="Gimenez-Hernandez I."/>
            <person name="Peralta-Sanchez J.M."/>
            <person name="Valdivia E."/>
            <person name="Montalban-Lopez M."/>
            <person name="Martin-Platero A.M."/>
            <person name="Banos A."/>
            <person name="Martinez-Bueno M."/>
        </authorList>
    </citation>
    <scope>NUCLEOTIDE SEQUENCE</scope>
    <source>
        <strain evidence="6">CM22</strain>
    </source>
</reference>